<accession>A0A9E7LUX7</accession>
<dbReference type="Pfam" id="PF13392">
    <property type="entry name" value="HNH_3"/>
    <property type="match status" value="1"/>
</dbReference>
<dbReference type="Proteomes" id="UP001056273">
    <property type="component" value="Segment"/>
</dbReference>
<name>A0A9E7LUX7_9CAUD</name>
<dbReference type="InterPro" id="IPR003615">
    <property type="entry name" value="HNH_nuc"/>
</dbReference>
<reference evidence="3 4" key="1">
    <citation type="submission" date="2022-04" db="EMBL/GenBank/DDBJ databases">
        <authorList>
            <person name="Jaya Jothi S."/>
            <person name="Mutusamy P."/>
            <person name="Kumarasan Y."/>
            <person name="Su YIn L."/>
            <person name="Loke S."/>
            <person name="Croft L."/>
            <person name="Rajandas H."/>
            <person name="Parimannan S."/>
        </authorList>
    </citation>
    <scope>NUCLEOTIDE SEQUENCE [LARGE SCALE GENOMIC DNA]</scope>
</reference>
<dbReference type="EMBL" id="ON287378">
    <property type="protein sequence ID" value="URX37656.1"/>
    <property type="molecule type" value="Genomic_DNA"/>
</dbReference>
<sequence>MNKPYKQIYGGPRRHVQVWIEHNGPVPEGFYVDHIDNDPTNDDISNLRLARPHENSWNSKAPSSNKTGLKGLSWDKSRERWRGAVKTLGKQESFRSADLFEVCCWIISKRRERHGQFARIG</sequence>
<evidence type="ECO:0000313" key="4">
    <source>
        <dbReference type="Proteomes" id="UP001056273"/>
    </source>
</evidence>
<feature type="domain" description="HNH nuclease" evidence="2">
    <location>
        <begin position="14"/>
        <end position="56"/>
    </location>
</feature>
<proteinExistence type="predicted"/>
<dbReference type="Gene3D" id="3.90.75.20">
    <property type="match status" value="1"/>
</dbReference>
<organism evidence="3 4">
    <name type="scientific">Dickeya phage DchS19</name>
    <dbReference type="NCBI Taxonomy" id="2951194"/>
    <lineage>
        <taxon>Viruses</taxon>
        <taxon>Duplodnaviria</taxon>
        <taxon>Heunggongvirae</taxon>
        <taxon>Uroviricota</taxon>
        <taxon>Caudoviricetes</taxon>
        <taxon>Autographivirales</taxon>
        <taxon>Autotranscriptaviridae</taxon>
        <taxon>Studiervirinae</taxon>
        <taxon>Ningirsuvirus</taxon>
        <taxon>Ningirsuvirus DchS19</taxon>
    </lineage>
</organism>
<dbReference type="SUPFAM" id="SSF54060">
    <property type="entry name" value="His-Me finger endonucleases"/>
    <property type="match status" value="1"/>
</dbReference>
<evidence type="ECO:0000259" key="2">
    <source>
        <dbReference type="Pfam" id="PF13392"/>
    </source>
</evidence>
<feature type="region of interest" description="Disordered" evidence="1">
    <location>
        <begin position="53"/>
        <end position="72"/>
    </location>
</feature>
<dbReference type="InterPro" id="IPR044925">
    <property type="entry name" value="His-Me_finger_sf"/>
</dbReference>
<keyword evidence="4" id="KW-1185">Reference proteome</keyword>
<protein>
    <recommendedName>
        <fullName evidence="2">HNH nuclease domain-containing protein</fullName>
    </recommendedName>
</protein>
<gene>
    <name evidence="3" type="ORF">FNPHOIGM_00019</name>
</gene>
<feature type="compositionally biased region" description="Polar residues" evidence="1">
    <location>
        <begin position="55"/>
        <end position="67"/>
    </location>
</feature>
<evidence type="ECO:0000256" key="1">
    <source>
        <dbReference type="SAM" id="MobiDB-lite"/>
    </source>
</evidence>
<evidence type="ECO:0000313" key="3">
    <source>
        <dbReference type="EMBL" id="URX37656.1"/>
    </source>
</evidence>